<feature type="transmembrane region" description="Helical" evidence="7">
    <location>
        <begin position="273"/>
        <end position="291"/>
    </location>
</feature>
<evidence type="ECO:0000256" key="6">
    <source>
        <dbReference type="SAM" id="MobiDB-lite"/>
    </source>
</evidence>
<keyword evidence="10" id="KW-1185">Reference proteome</keyword>
<accession>A0A7R7ZRZ0</accession>
<keyword evidence="2 7" id="KW-0812">Transmembrane</keyword>
<evidence type="ECO:0000256" key="3">
    <source>
        <dbReference type="ARBA" id="ARBA00022989"/>
    </source>
</evidence>
<evidence type="ECO:0000313" key="9">
    <source>
        <dbReference type="EMBL" id="BCR91174.1"/>
    </source>
</evidence>
<dbReference type="InterPro" id="IPR049326">
    <property type="entry name" value="Rhodopsin_dom_fungi"/>
</dbReference>
<evidence type="ECO:0000313" key="10">
    <source>
        <dbReference type="Proteomes" id="UP000637239"/>
    </source>
</evidence>
<dbReference type="GO" id="GO:0016020">
    <property type="term" value="C:membrane"/>
    <property type="evidence" value="ECO:0007669"/>
    <property type="project" value="UniProtKB-SubCell"/>
</dbReference>
<feature type="compositionally biased region" description="Polar residues" evidence="6">
    <location>
        <begin position="348"/>
        <end position="367"/>
    </location>
</feature>
<reference evidence="9" key="2">
    <citation type="submission" date="2021-02" db="EMBL/GenBank/DDBJ databases">
        <title>Aspergillus chevalieri M1 genome sequence.</title>
        <authorList>
            <person name="Kadooka C."/>
            <person name="Mori K."/>
            <person name="Futagami T."/>
        </authorList>
    </citation>
    <scope>NUCLEOTIDE SEQUENCE</scope>
    <source>
        <strain evidence="9">M1</strain>
    </source>
</reference>
<sequence length="430" mass="47469">MGLLLDYDQGFSDAGAVMDALVSHAPGLGGGAFRQGLFRFHLRCRQGQNLFHQQLLFVLLCPKMTVTEDDNRGPKILGVLWALTGLTTFIVAARMVIRGKLLKNFGPDDWLIAASMCMGLAYCGVTTANVIIGYGKHAVFLDQHTLETATLLNTISFLFGILSFTLPKLAVSAMLNRILNPSLPHRIALWFLTGFAAVVSVICILILFTMCDPPKALWQTHLVMEGVATCKDVWMLIDYAIFTGALSALVDLYLAIYPTTVLLNLHMSLRKRLALSAALGLGSIASAMAIIKCTQLKGLADESDYTYGTADLVMWTNIESNVVIVASCIPTLQPILELILGKRSLGSYSNNSSRQKNSKYMHSTSYARSRRSMVRKPEPTITDVESQESILHAEDDQHRDAHPLGQIRRTDNVTVEYETRANDSDRRPSW</sequence>
<feature type="compositionally biased region" description="Basic and acidic residues" evidence="6">
    <location>
        <begin position="417"/>
        <end position="430"/>
    </location>
</feature>
<evidence type="ECO:0000256" key="4">
    <source>
        <dbReference type="ARBA" id="ARBA00023136"/>
    </source>
</evidence>
<feature type="domain" description="Rhodopsin" evidence="8">
    <location>
        <begin position="93"/>
        <end position="337"/>
    </location>
</feature>
<dbReference type="RefSeq" id="XP_043139696.1">
    <property type="nucleotide sequence ID" value="XM_043282304.1"/>
</dbReference>
<evidence type="ECO:0000256" key="7">
    <source>
        <dbReference type="SAM" id="Phobius"/>
    </source>
</evidence>
<evidence type="ECO:0000256" key="2">
    <source>
        <dbReference type="ARBA" id="ARBA00022692"/>
    </source>
</evidence>
<dbReference type="Proteomes" id="UP000637239">
    <property type="component" value="Chromosome 7"/>
</dbReference>
<reference evidence="9" key="1">
    <citation type="submission" date="2021-01" db="EMBL/GenBank/DDBJ databases">
        <authorList>
            <consortium name="Aspergillus chevalieri M1 genome sequencing consortium"/>
            <person name="Kazuki M."/>
            <person name="Futagami T."/>
        </authorList>
    </citation>
    <scope>NUCLEOTIDE SEQUENCE</scope>
    <source>
        <strain evidence="9">M1</strain>
    </source>
</reference>
<evidence type="ECO:0000259" key="8">
    <source>
        <dbReference type="Pfam" id="PF20684"/>
    </source>
</evidence>
<feature type="transmembrane region" description="Helical" evidence="7">
    <location>
        <begin position="109"/>
        <end position="135"/>
    </location>
</feature>
<evidence type="ECO:0000256" key="5">
    <source>
        <dbReference type="ARBA" id="ARBA00038359"/>
    </source>
</evidence>
<keyword evidence="3 7" id="KW-1133">Transmembrane helix</keyword>
<dbReference type="PANTHER" id="PTHR33048:SF155">
    <property type="entry name" value="INTEGRAL MEMBRANE PROTEIN"/>
    <property type="match status" value="1"/>
</dbReference>
<feature type="transmembrane region" description="Helical" evidence="7">
    <location>
        <begin position="155"/>
        <end position="175"/>
    </location>
</feature>
<dbReference type="EMBL" id="AP024422">
    <property type="protein sequence ID" value="BCR91174.1"/>
    <property type="molecule type" value="Genomic_DNA"/>
</dbReference>
<feature type="transmembrane region" description="Helical" evidence="7">
    <location>
        <begin position="76"/>
        <end position="97"/>
    </location>
</feature>
<organism evidence="9 10">
    <name type="scientific">Aspergillus chevalieri</name>
    <name type="common">Eurotium chevalieri</name>
    <dbReference type="NCBI Taxonomy" id="182096"/>
    <lineage>
        <taxon>Eukaryota</taxon>
        <taxon>Fungi</taxon>
        <taxon>Dikarya</taxon>
        <taxon>Ascomycota</taxon>
        <taxon>Pezizomycotina</taxon>
        <taxon>Eurotiomycetes</taxon>
        <taxon>Eurotiomycetidae</taxon>
        <taxon>Eurotiales</taxon>
        <taxon>Aspergillaceae</taxon>
        <taxon>Aspergillus</taxon>
        <taxon>Aspergillus subgen. Aspergillus</taxon>
    </lineage>
</organism>
<feature type="transmembrane region" description="Helical" evidence="7">
    <location>
        <begin position="239"/>
        <end position="261"/>
    </location>
</feature>
<name>A0A7R7ZRZ0_ASPCH</name>
<dbReference type="GeneID" id="66985532"/>
<gene>
    <name evidence="9" type="ORF">ACHE_70017S</name>
</gene>
<comment type="similarity">
    <text evidence="5">Belongs to the SAT4 family.</text>
</comment>
<evidence type="ECO:0000256" key="1">
    <source>
        <dbReference type="ARBA" id="ARBA00004141"/>
    </source>
</evidence>
<dbReference type="Pfam" id="PF20684">
    <property type="entry name" value="Fung_rhodopsin"/>
    <property type="match status" value="1"/>
</dbReference>
<protein>
    <recommendedName>
        <fullName evidence="8">Rhodopsin domain-containing protein</fullName>
    </recommendedName>
</protein>
<comment type="subcellular location">
    <subcellularLocation>
        <location evidence="1">Membrane</location>
        <topology evidence="1">Multi-pass membrane protein</topology>
    </subcellularLocation>
</comment>
<dbReference type="PANTHER" id="PTHR33048">
    <property type="entry name" value="PTH11-LIKE INTEGRAL MEMBRANE PROTEIN (AFU_ORTHOLOGUE AFUA_5G11245)"/>
    <property type="match status" value="1"/>
</dbReference>
<feature type="compositionally biased region" description="Basic and acidic residues" evidence="6">
    <location>
        <begin position="391"/>
        <end position="402"/>
    </location>
</feature>
<feature type="region of interest" description="Disordered" evidence="6">
    <location>
        <begin position="348"/>
        <end position="430"/>
    </location>
</feature>
<keyword evidence="4 7" id="KW-0472">Membrane</keyword>
<dbReference type="AlphaFoldDB" id="A0A7R7ZRZ0"/>
<proteinExistence type="inferred from homology"/>
<dbReference type="InterPro" id="IPR052337">
    <property type="entry name" value="SAT4-like"/>
</dbReference>
<feature type="transmembrane region" description="Helical" evidence="7">
    <location>
        <begin position="187"/>
        <end position="208"/>
    </location>
</feature>
<dbReference type="KEGG" id="ache:ACHE_70017S"/>